<gene>
    <name evidence="3" type="ORF">RM53_16075</name>
</gene>
<reference evidence="3 4" key="1">
    <citation type="submission" date="2014-12" db="EMBL/GenBank/DDBJ databases">
        <title>Genome sequencing of Brevundimonas nasdae TPW30.</title>
        <authorList>
            <person name="Tan P.W."/>
            <person name="Chan K.-G."/>
        </authorList>
    </citation>
    <scope>NUCLEOTIDE SEQUENCE [LARGE SCALE GENOMIC DNA]</scope>
    <source>
        <strain evidence="3 4">TPW30</strain>
    </source>
</reference>
<dbReference type="InterPro" id="IPR006120">
    <property type="entry name" value="Resolvase_HTH_dom"/>
</dbReference>
<dbReference type="Pfam" id="PF02796">
    <property type="entry name" value="HTH_7"/>
    <property type="match status" value="1"/>
</dbReference>
<feature type="domain" description="Resolvase/invertase-type recombinase catalytic" evidence="2">
    <location>
        <begin position="4"/>
        <end position="139"/>
    </location>
</feature>
<dbReference type="GO" id="GO:0003677">
    <property type="term" value="F:DNA binding"/>
    <property type="evidence" value="ECO:0007669"/>
    <property type="project" value="InterPro"/>
</dbReference>
<dbReference type="SMART" id="SM00857">
    <property type="entry name" value="Resolvase"/>
    <property type="match status" value="1"/>
</dbReference>
<sequence length="188" mass="20450">MTGALVGYARTSTVEQQAGLEAQVAELEAIGCAKVFQEHVSSVDAQRPQLRAALDWVRDGDTFIVTRPDRLARSVTDLLKIVEDLKARNVTVRIMSMGVDTSTATGMLILQVLGAVSQWERNVMLERQRAGIAKAKAEGRYRGRAPTARVQTPEVLRLKAEGRTVAQIAEAVGISRASVYRAFAESSP</sequence>
<dbReference type="Gene3D" id="1.10.10.60">
    <property type="entry name" value="Homeodomain-like"/>
    <property type="match status" value="1"/>
</dbReference>
<comment type="similarity">
    <text evidence="1">Belongs to the site-specific recombinase resolvase family.</text>
</comment>
<dbReference type="PROSITE" id="PS51736">
    <property type="entry name" value="RECOMBINASES_3"/>
    <property type="match status" value="1"/>
</dbReference>
<dbReference type="PANTHER" id="PTHR30461:SF26">
    <property type="entry name" value="RESOLVASE HOMOLOG YNEB"/>
    <property type="match status" value="1"/>
</dbReference>
<dbReference type="PANTHER" id="PTHR30461">
    <property type="entry name" value="DNA-INVERTASE FROM LAMBDOID PROPHAGE"/>
    <property type="match status" value="1"/>
</dbReference>
<dbReference type="InterPro" id="IPR036162">
    <property type="entry name" value="Resolvase-like_N_sf"/>
</dbReference>
<dbReference type="AlphaFoldDB" id="A0A0B4DIG6"/>
<dbReference type="Gene3D" id="3.40.50.1390">
    <property type="entry name" value="Resolvase, N-terminal catalytic domain"/>
    <property type="match status" value="1"/>
</dbReference>
<comment type="caution">
    <text evidence="3">The sequence shown here is derived from an EMBL/GenBank/DDBJ whole genome shotgun (WGS) entry which is preliminary data.</text>
</comment>
<evidence type="ECO:0000256" key="1">
    <source>
        <dbReference type="ARBA" id="ARBA00009913"/>
    </source>
</evidence>
<organism evidence="3 4">
    <name type="scientific">Brevundimonas nasdae</name>
    <dbReference type="NCBI Taxonomy" id="172043"/>
    <lineage>
        <taxon>Bacteria</taxon>
        <taxon>Pseudomonadati</taxon>
        <taxon>Pseudomonadota</taxon>
        <taxon>Alphaproteobacteria</taxon>
        <taxon>Caulobacterales</taxon>
        <taxon>Caulobacteraceae</taxon>
        <taxon>Brevundimonas</taxon>
    </lineage>
</organism>
<dbReference type="CDD" id="cd03768">
    <property type="entry name" value="SR_ResInv"/>
    <property type="match status" value="1"/>
</dbReference>
<evidence type="ECO:0000259" key="2">
    <source>
        <dbReference type="PROSITE" id="PS51736"/>
    </source>
</evidence>
<dbReference type="InterPro" id="IPR050639">
    <property type="entry name" value="SSR_resolvase"/>
</dbReference>
<dbReference type="Pfam" id="PF00239">
    <property type="entry name" value="Resolvase"/>
    <property type="match status" value="1"/>
</dbReference>
<name>A0A0B4DIG6_9CAUL</name>
<accession>A0A0B4DIG6</accession>
<evidence type="ECO:0000313" key="3">
    <source>
        <dbReference type="EMBL" id="KIC54088.1"/>
    </source>
</evidence>
<dbReference type="EMBL" id="JWSY01000052">
    <property type="protein sequence ID" value="KIC54088.1"/>
    <property type="molecule type" value="Genomic_DNA"/>
</dbReference>
<evidence type="ECO:0000313" key="4">
    <source>
        <dbReference type="Proteomes" id="UP000031166"/>
    </source>
</evidence>
<proteinExistence type="inferred from homology"/>
<dbReference type="InterPro" id="IPR006119">
    <property type="entry name" value="Resolv_N"/>
</dbReference>
<dbReference type="RefSeq" id="WP_039248614.1">
    <property type="nucleotide sequence ID" value="NZ_JWSY01000052.1"/>
</dbReference>
<dbReference type="Proteomes" id="UP000031166">
    <property type="component" value="Unassembled WGS sequence"/>
</dbReference>
<protein>
    <submittedName>
        <fullName evidence="3">DNA invertase</fullName>
    </submittedName>
</protein>
<dbReference type="GO" id="GO:0000150">
    <property type="term" value="F:DNA strand exchange activity"/>
    <property type="evidence" value="ECO:0007669"/>
    <property type="project" value="InterPro"/>
</dbReference>
<dbReference type="SUPFAM" id="SSF53041">
    <property type="entry name" value="Resolvase-like"/>
    <property type="match status" value="1"/>
</dbReference>